<sequence length="144" mass="16395">MIEGLTQRKDLLRGEIENVKKYYNKLKAYNSELKAIKQEVLNASCPRKEEEERMETGGMNLGVELTQHYRVDMWLGSVNHVGPLGIDLNIPAEEALGMDPSQPLDTGRVTADKRARFAEARRKRRGIIKIKNMRSACIKLPTSR</sequence>
<gene>
    <name evidence="1" type="ORF">Scaly_1765700</name>
</gene>
<dbReference type="PANTHER" id="PTHR37614:SF2">
    <property type="entry name" value="OS02G0121400 PROTEIN"/>
    <property type="match status" value="1"/>
</dbReference>
<evidence type="ECO:0000313" key="1">
    <source>
        <dbReference type="EMBL" id="KAL0347497.1"/>
    </source>
</evidence>
<dbReference type="EMBL" id="JACGWM010000010">
    <property type="protein sequence ID" value="KAL0347497.1"/>
    <property type="molecule type" value="Genomic_DNA"/>
</dbReference>
<reference evidence="1" key="1">
    <citation type="submission" date="2020-06" db="EMBL/GenBank/DDBJ databases">
        <authorList>
            <person name="Li T."/>
            <person name="Hu X."/>
            <person name="Zhang T."/>
            <person name="Song X."/>
            <person name="Zhang H."/>
            <person name="Dai N."/>
            <person name="Sheng W."/>
            <person name="Hou X."/>
            <person name="Wei L."/>
        </authorList>
    </citation>
    <scope>NUCLEOTIDE SEQUENCE</scope>
    <source>
        <strain evidence="1">KEN8</strain>
        <tissue evidence="1">Leaf</tissue>
    </source>
</reference>
<name>A0AAW2NVB4_9LAMI</name>
<protein>
    <submittedName>
        <fullName evidence="1">Uncharacterized protein</fullName>
    </submittedName>
</protein>
<comment type="caution">
    <text evidence="1">The sequence shown here is derived from an EMBL/GenBank/DDBJ whole genome shotgun (WGS) entry which is preliminary data.</text>
</comment>
<dbReference type="PANTHER" id="PTHR37614">
    <property type="entry name" value="OS02G0121400 PROTEIN"/>
    <property type="match status" value="1"/>
</dbReference>
<organism evidence="1">
    <name type="scientific">Sesamum calycinum</name>
    <dbReference type="NCBI Taxonomy" id="2727403"/>
    <lineage>
        <taxon>Eukaryota</taxon>
        <taxon>Viridiplantae</taxon>
        <taxon>Streptophyta</taxon>
        <taxon>Embryophyta</taxon>
        <taxon>Tracheophyta</taxon>
        <taxon>Spermatophyta</taxon>
        <taxon>Magnoliopsida</taxon>
        <taxon>eudicotyledons</taxon>
        <taxon>Gunneridae</taxon>
        <taxon>Pentapetalae</taxon>
        <taxon>asterids</taxon>
        <taxon>lamiids</taxon>
        <taxon>Lamiales</taxon>
        <taxon>Pedaliaceae</taxon>
        <taxon>Sesamum</taxon>
    </lineage>
</organism>
<reference evidence="1" key="2">
    <citation type="journal article" date="2024" name="Plant">
        <title>Genomic evolution and insights into agronomic trait innovations of Sesamum species.</title>
        <authorList>
            <person name="Miao H."/>
            <person name="Wang L."/>
            <person name="Qu L."/>
            <person name="Liu H."/>
            <person name="Sun Y."/>
            <person name="Le M."/>
            <person name="Wang Q."/>
            <person name="Wei S."/>
            <person name="Zheng Y."/>
            <person name="Lin W."/>
            <person name="Duan Y."/>
            <person name="Cao H."/>
            <person name="Xiong S."/>
            <person name="Wang X."/>
            <person name="Wei L."/>
            <person name="Li C."/>
            <person name="Ma Q."/>
            <person name="Ju M."/>
            <person name="Zhao R."/>
            <person name="Li G."/>
            <person name="Mu C."/>
            <person name="Tian Q."/>
            <person name="Mei H."/>
            <person name="Zhang T."/>
            <person name="Gao T."/>
            <person name="Zhang H."/>
        </authorList>
    </citation>
    <scope>NUCLEOTIDE SEQUENCE</scope>
    <source>
        <strain evidence="1">KEN8</strain>
    </source>
</reference>
<dbReference type="AlphaFoldDB" id="A0AAW2NVB4"/>
<accession>A0AAW2NVB4</accession>
<proteinExistence type="predicted"/>